<proteinExistence type="predicted"/>
<dbReference type="InterPro" id="IPR029058">
    <property type="entry name" value="AB_hydrolase_fold"/>
</dbReference>
<keyword evidence="5" id="KW-1185">Reference proteome</keyword>
<dbReference type="SUPFAM" id="SSF53474">
    <property type="entry name" value="alpha/beta-Hydrolases"/>
    <property type="match status" value="1"/>
</dbReference>
<feature type="signal peptide" evidence="2">
    <location>
        <begin position="1"/>
        <end position="18"/>
    </location>
</feature>
<dbReference type="SUPFAM" id="SSF82171">
    <property type="entry name" value="DPP6 N-terminal domain-like"/>
    <property type="match status" value="1"/>
</dbReference>
<name>A0ABX9A987_9SPHN</name>
<organism evidence="4 5">
    <name type="scientific">Qipengyuania gelatinilytica</name>
    <dbReference type="NCBI Taxonomy" id="2867231"/>
    <lineage>
        <taxon>Bacteria</taxon>
        <taxon>Pseudomonadati</taxon>
        <taxon>Pseudomonadota</taxon>
        <taxon>Alphaproteobacteria</taxon>
        <taxon>Sphingomonadales</taxon>
        <taxon>Erythrobacteraceae</taxon>
        <taxon>Qipengyuania</taxon>
    </lineage>
</organism>
<evidence type="ECO:0000313" key="4">
    <source>
        <dbReference type="EMBL" id="QZD96463.1"/>
    </source>
</evidence>
<evidence type="ECO:0000313" key="5">
    <source>
        <dbReference type="Proteomes" id="UP000824321"/>
    </source>
</evidence>
<feature type="domain" description="Peptidase S9 prolyl oligopeptidase catalytic" evidence="3">
    <location>
        <begin position="430"/>
        <end position="638"/>
    </location>
</feature>
<accession>A0ABX9A987</accession>
<gene>
    <name evidence="4" type="ORF">K3136_02240</name>
</gene>
<dbReference type="Proteomes" id="UP000824321">
    <property type="component" value="Chromosome"/>
</dbReference>
<keyword evidence="1" id="KW-0378">Hydrolase</keyword>
<dbReference type="Gene3D" id="3.40.50.1820">
    <property type="entry name" value="alpha/beta hydrolase"/>
    <property type="match status" value="1"/>
</dbReference>
<dbReference type="PANTHER" id="PTHR42776:SF27">
    <property type="entry name" value="DIPEPTIDYL PEPTIDASE FAMILY MEMBER 6"/>
    <property type="match status" value="1"/>
</dbReference>
<dbReference type="EMBL" id="CP081294">
    <property type="protein sequence ID" value="QZD96463.1"/>
    <property type="molecule type" value="Genomic_DNA"/>
</dbReference>
<reference evidence="4 5" key="1">
    <citation type="submission" date="2021-08" db="EMBL/GenBank/DDBJ databases">
        <title>Comparative Genomics Analysis of the Genus Qipengyuania Reveals Extensive Genetic Diversity and Metabolic Versatility, Including the Description of Fifteen Novel Species.</title>
        <authorList>
            <person name="Liu Y."/>
        </authorList>
    </citation>
    <scope>NUCLEOTIDE SEQUENCE [LARGE SCALE GENOMIC DNA]</scope>
    <source>
        <strain evidence="4 5">1NDH1</strain>
    </source>
</reference>
<keyword evidence="2" id="KW-0732">Signal</keyword>
<evidence type="ECO:0000259" key="3">
    <source>
        <dbReference type="Pfam" id="PF00326"/>
    </source>
</evidence>
<dbReference type="PANTHER" id="PTHR42776">
    <property type="entry name" value="SERINE PEPTIDASE S9 FAMILY MEMBER"/>
    <property type="match status" value="1"/>
</dbReference>
<evidence type="ECO:0000256" key="1">
    <source>
        <dbReference type="ARBA" id="ARBA00022801"/>
    </source>
</evidence>
<protein>
    <submittedName>
        <fullName evidence="4">Prolyl oligopeptidase family serine peptidase</fullName>
    </submittedName>
</protein>
<evidence type="ECO:0000256" key="2">
    <source>
        <dbReference type="SAM" id="SignalP"/>
    </source>
</evidence>
<dbReference type="InterPro" id="IPR001375">
    <property type="entry name" value="Peptidase_S9_cat"/>
</dbReference>
<sequence length="642" mass="70635">MPLFAAILFISAGTTAHAQVEEPPPLSAYGALPGVEMAAISPSGTNIAVLTTIGETRLVLFLGPDMRPIRKMEVGDSKVRSLDWIGDDRVLLQTSKTEDLWGFTVDKAELYSAHVVPVTFDGEVTTVFQRNRRLVDAVFGSHGIRFVDGRWQAYFGALELRRDQRNGYAFKHSRPYLYRFTVDTEDVTRIDTASAEDHYRDWLVGTKGGVAAVFDLSRRDGNWKISNSQGTTIAEGTHAAGRVGLVGLGYDGASVIYYLRDDDGVSQWYEVPLAGGASTPFLPDADIDRLYFDAPTGRLTGYLDGEKGPVFAEPAHQKAVSRIRKAFAKYDMRMIDWTPNFEKVLVRTSGNKDSGSWYVVDLGTMRADGFAYERTRILPDMVGQISTFSYTAADGLDLDGILTLPPGREAKNLPLVMLPHGGPHAHDKEEFDWWAQAFASRGYAVFQPNFRGSTNREQAFKLAGYGEWGRKMQTDLSDGLAALADKGIVDPDRACIVGASYGGYAALAGVTLQQGLYQCAVAVAPVSDIGDMYNEDYRASGRQRITKAALLEQLGPKDRWDAVSPRRLAAQADAPIMLIHGEDDTVVPYDHSYKMADKLKDAGKPYELVTLEGEDHWLSLSSTRQQMLEAAVGFVEKHNPAD</sequence>
<dbReference type="Pfam" id="PF00326">
    <property type="entry name" value="Peptidase_S9"/>
    <property type="match status" value="1"/>
</dbReference>
<feature type="chain" id="PRO_5047310403" evidence="2">
    <location>
        <begin position="19"/>
        <end position="642"/>
    </location>
</feature>